<feature type="domain" description="High potential iron-sulfur proteins family profile" evidence="8">
    <location>
        <begin position="19"/>
        <end position="86"/>
    </location>
</feature>
<dbReference type="Gene3D" id="4.10.490.10">
    <property type="entry name" value="High potential iron-sulphur protein"/>
    <property type="match status" value="1"/>
</dbReference>
<gene>
    <name evidence="9" type="ORF">B5J99_13015</name>
</gene>
<comment type="subunit">
    <text evidence="7">Homodimer.</text>
</comment>
<evidence type="ECO:0000256" key="2">
    <source>
        <dbReference type="ARBA" id="ARBA00022485"/>
    </source>
</evidence>
<keyword evidence="3 7" id="KW-0479">Metal-binding</keyword>
<dbReference type="SUPFAM" id="SSF57652">
    <property type="entry name" value="HIPIP (high potential iron protein)"/>
    <property type="match status" value="1"/>
</dbReference>
<keyword evidence="1 7" id="KW-0813">Transport</keyword>
<keyword evidence="2 7" id="KW-0004">4Fe-4S</keyword>
<evidence type="ECO:0000313" key="9">
    <source>
        <dbReference type="EMBL" id="ASR53528.1"/>
    </source>
</evidence>
<dbReference type="GeneID" id="303487863"/>
<name>A0ABM6MBT5_9SPHN</name>
<evidence type="ECO:0000313" key="10">
    <source>
        <dbReference type="Proteomes" id="UP000258016"/>
    </source>
</evidence>
<evidence type="ECO:0000256" key="4">
    <source>
        <dbReference type="ARBA" id="ARBA00022982"/>
    </source>
</evidence>
<dbReference type="Pfam" id="PF01355">
    <property type="entry name" value="HIPIP"/>
    <property type="match status" value="1"/>
</dbReference>
<evidence type="ECO:0000256" key="1">
    <source>
        <dbReference type="ARBA" id="ARBA00022448"/>
    </source>
</evidence>
<dbReference type="EMBL" id="CP020083">
    <property type="protein sequence ID" value="ASR53528.1"/>
    <property type="molecule type" value="Genomic_DNA"/>
</dbReference>
<comment type="similarity">
    <text evidence="7">Belongs to the high-potential iron-sulfur protein (HiPIP) family.</text>
</comment>
<proteinExistence type="inferred from homology"/>
<dbReference type="PROSITE" id="PS51373">
    <property type="entry name" value="HIPIP"/>
    <property type="match status" value="1"/>
</dbReference>
<reference evidence="9 10" key="1">
    <citation type="submission" date="2017-03" db="EMBL/GenBank/DDBJ databases">
        <title>Complete genome sequence of Blastomonas fulva degrading microcsystin LR.</title>
        <authorList>
            <person name="Lee H.-g."/>
            <person name="Jin L."/>
            <person name="oh H.-M."/>
        </authorList>
    </citation>
    <scope>NUCLEOTIDE SEQUENCE [LARGE SCALE GENOMIC DNA]</scope>
    <source>
        <strain evidence="9 10">T2</strain>
    </source>
</reference>
<evidence type="ECO:0000256" key="7">
    <source>
        <dbReference type="RuleBase" id="RU000620"/>
    </source>
</evidence>
<protein>
    <recommendedName>
        <fullName evidence="7">High-potential iron-sulfur protein</fullName>
        <shortName evidence="7">HiPIP</shortName>
    </recommendedName>
</protein>
<keyword evidence="5 7" id="KW-0408">Iron</keyword>
<evidence type="ECO:0000259" key="8">
    <source>
        <dbReference type="PROSITE" id="PS51373"/>
    </source>
</evidence>
<keyword evidence="4 7" id="KW-0249">Electron transport</keyword>
<keyword evidence="6 7" id="KW-0411">Iron-sulfur</keyword>
<dbReference type="Proteomes" id="UP000258016">
    <property type="component" value="Chromosome"/>
</dbReference>
<evidence type="ECO:0000256" key="3">
    <source>
        <dbReference type="ARBA" id="ARBA00022723"/>
    </source>
</evidence>
<dbReference type="InterPro" id="IPR000170">
    <property type="entry name" value="High_potential_FeS_prot"/>
</dbReference>
<keyword evidence="10" id="KW-1185">Reference proteome</keyword>
<comment type="function">
    <text evidence="7">Specific class of high-redox-potential 4Fe-4S ferredoxins. Functions in anaerobic electron transport in most purple and in some other photosynthetic bacteria and in at least one genus (Paracoccus) of halophilic, denitrifying bacteria.</text>
</comment>
<dbReference type="InterPro" id="IPR036369">
    <property type="entry name" value="HIPIP_sf"/>
</dbReference>
<sequence length="86" mass="8577">MLAATSPSVFAQAAPARCYDPATLGLSQRNRRRSLGYVDVSGDAGKQCSECAFFTAGSGACGTCQLLTGGPVAAGGVCGSFARKPG</sequence>
<evidence type="ECO:0000256" key="6">
    <source>
        <dbReference type="ARBA" id="ARBA00023014"/>
    </source>
</evidence>
<organism evidence="9 10">
    <name type="scientific">Blastomonas fulva</name>
    <dbReference type="NCBI Taxonomy" id="1550728"/>
    <lineage>
        <taxon>Bacteria</taxon>
        <taxon>Pseudomonadati</taxon>
        <taxon>Pseudomonadota</taxon>
        <taxon>Alphaproteobacteria</taxon>
        <taxon>Sphingomonadales</taxon>
        <taxon>Sphingomonadaceae</taxon>
        <taxon>Blastomonas</taxon>
    </lineage>
</organism>
<evidence type="ECO:0000256" key="5">
    <source>
        <dbReference type="ARBA" id="ARBA00023004"/>
    </source>
</evidence>
<accession>A0ABM6MBT5</accession>
<dbReference type="RefSeq" id="WP_425456488.1">
    <property type="nucleotide sequence ID" value="NZ_CP020083.1"/>
</dbReference>